<keyword evidence="9" id="KW-0460">Magnesium</keyword>
<dbReference type="GO" id="GO:0000428">
    <property type="term" value="C:DNA-directed RNA polymerase complex"/>
    <property type="evidence" value="ECO:0007669"/>
    <property type="project" value="UniProtKB-KW"/>
</dbReference>
<feature type="coiled-coil region" evidence="15">
    <location>
        <begin position="634"/>
        <end position="661"/>
    </location>
</feature>
<comment type="cofactor">
    <cofactor evidence="13 14">
        <name>Zn(2+)</name>
        <dbReference type="ChEBI" id="CHEBI:29105"/>
    </cofactor>
    <text evidence="13 14">Binds 1 zinc ion per monomer.</text>
</comment>
<dbReference type="PANTHER" id="PTHR30313">
    <property type="entry name" value="DNA PRIMASE"/>
    <property type="match status" value="1"/>
</dbReference>
<dbReference type="PROSITE" id="PS50880">
    <property type="entry name" value="TOPRIM"/>
    <property type="match status" value="1"/>
</dbReference>
<keyword evidence="18" id="KW-1185">Reference proteome</keyword>
<dbReference type="InterPro" id="IPR050219">
    <property type="entry name" value="DnaG_primase"/>
</dbReference>
<dbReference type="HAMAP" id="MF_00974">
    <property type="entry name" value="DNA_primase_DnaG"/>
    <property type="match status" value="1"/>
</dbReference>
<dbReference type="Pfam" id="PF13155">
    <property type="entry name" value="Toprim_2"/>
    <property type="match status" value="1"/>
</dbReference>
<gene>
    <name evidence="12" type="primary">dnaG</name>
    <name evidence="17" type="ORF">AUL39_08895</name>
</gene>
<dbReference type="Pfam" id="PF01807">
    <property type="entry name" value="Zn_ribbon_DnaG"/>
    <property type="match status" value="1"/>
</dbReference>
<evidence type="ECO:0000313" key="17">
    <source>
        <dbReference type="EMBL" id="KUH57800.1"/>
    </source>
</evidence>
<keyword evidence="3 12" id="KW-0808">Transferase</keyword>
<comment type="catalytic activity">
    <reaction evidence="12">
        <text>ssDNA + n NTP = ssDNA/pppN(pN)n-1 hybrid + (n-1) diphosphate.</text>
        <dbReference type="EC" id="2.7.7.101"/>
    </reaction>
</comment>
<dbReference type="GO" id="GO:1990077">
    <property type="term" value="C:primosome complex"/>
    <property type="evidence" value="ECO:0007669"/>
    <property type="project" value="UniProtKB-KW"/>
</dbReference>
<dbReference type="InterPro" id="IPR002694">
    <property type="entry name" value="Znf_CHC2"/>
</dbReference>
<dbReference type="NCBIfam" id="TIGR01391">
    <property type="entry name" value="dnaG"/>
    <property type="match status" value="1"/>
</dbReference>
<comment type="subunit">
    <text evidence="12">Monomer. Interacts with DnaB.</text>
</comment>
<dbReference type="Gene3D" id="3.90.980.10">
    <property type="entry name" value="DNA primase, catalytic core, N-terminal domain"/>
    <property type="match status" value="1"/>
</dbReference>
<dbReference type="AlphaFoldDB" id="A0A100YU93"/>
<evidence type="ECO:0000256" key="11">
    <source>
        <dbReference type="ARBA" id="ARBA00023163"/>
    </source>
</evidence>
<evidence type="ECO:0000256" key="12">
    <source>
        <dbReference type="HAMAP-Rule" id="MF_00974"/>
    </source>
</evidence>
<protein>
    <recommendedName>
        <fullName evidence="12 13">DNA primase</fullName>
        <ecNumber evidence="12">2.7.7.101</ecNumber>
    </recommendedName>
</protein>
<keyword evidence="4 12" id="KW-0548">Nucleotidyltransferase</keyword>
<dbReference type="InterPro" id="IPR030846">
    <property type="entry name" value="DnaG_bac"/>
</dbReference>
<dbReference type="SMART" id="SM00400">
    <property type="entry name" value="ZnF_CHCC"/>
    <property type="match status" value="1"/>
</dbReference>
<comment type="function">
    <text evidence="12 13">RNA polymerase that catalyzes the synthesis of short RNA molecules used as primers for DNA polymerase during DNA replication.</text>
</comment>
<organism evidence="17 18">
    <name type="scientific">Tractidigestivibacter scatoligenes</name>
    <name type="common">Olsenella scatoligenes</name>
    <dbReference type="NCBI Taxonomy" id="1299998"/>
    <lineage>
        <taxon>Bacteria</taxon>
        <taxon>Bacillati</taxon>
        <taxon>Actinomycetota</taxon>
        <taxon>Coriobacteriia</taxon>
        <taxon>Coriobacteriales</taxon>
        <taxon>Atopobiaceae</taxon>
        <taxon>Tractidigestivibacter</taxon>
    </lineage>
</organism>
<comment type="caution">
    <text evidence="12">Lacks conserved residue(s) required for the propagation of feature annotation.</text>
</comment>
<sequence length="661" mass="72165">MISDEDKERVRQATDIVQLVGETVELRQRGREFWGCCPFHHEKTPSFKVDPATGLWHCFGACSEGGDVFKYVMKRENLSFPDSIRYLADRAGIELSEDKNAARGPRKNRLIEALTLADDYYHTMLMRGRGEGPAAARAYLAGRGFGSDVCRRWHLGYAPGRGSLVSYLRGKGYSPKELIAANLAVERSGRLADWFYDRAMFPIHDEQGRTIAFGGRILRPANNAPKYLNTRDTTVFNKGKHLFAYDRAKETMTATGTAIVCEGYTDVIAMHEAGFTNAVAALGTAFRIDHIRLMERQRVSRIICMFDGDEAGQRAAERAVQFIDKTSASMVCVVLPNGQDPMEFLSSHDASAMQAQLDAAVPLMDFVFTKRLAGYDLSAPGRRVKALDEMAQLLAPLKNSVLLDEYATQLADALGMDVVETKRVIREKPVKAAEPEVRERRREAAARLAAPSAVPAAAAPFSGDEDGYSPVPDDYVPADAYEGGGVPVAAAPANGGSFSVSRMLSGDERMQVAVERELLSILAAMPDEVRPYADRLADVMWADGRHEGMAWAMLATPEGTAPADVVAAATAVEPDAPQILSSGRVVSSPGMDAREKVAFLVDSVELYSCKRRVREAKARLRQAGDSGNAGGEDAEALFEKATALQKRINELTKKLSAVVEQ</sequence>
<dbReference type="InterPro" id="IPR036977">
    <property type="entry name" value="DNA_primase_Znf_CHC2"/>
</dbReference>
<dbReference type="InterPro" id="IPR013264">
    <property type="entry name" value="DNAG_N"/>
</dbReference>
<evidence type="ECO:0000256" key="4">
    <source>
        <dbReference type="ARBA" id="ARBA00022695"/>
    </source>
</evidence>
<dbReference type="SMART" id="SM00493">
    <property type="entry name" value="TOPRIM"/>
    <property type="match status" value="1"/>
</dbReference>
<comment type="similarity">
    <text evidence="12 13">Belongs to the DnaG primase family.</text>
</comment>
<dbReference type="SUPFAM" id="SSF57783">
    <property type="entry name" value="Zinc beta-ribbon"/>
    <property type="match status" value="1"/>
</dbReference>
<dbReference type="GO" id="GO:0003677">
    <property type="term" value="F:DNA binding"/>
    <property type="evidence" value="ECO:0007669"/>
    <property type="project" value="UniProtKB-KW"/>
</dbReference>
<accession>A0A100YU93</accession>
<dbReference type="PANTHER" id="PTHR30313:SF2">
    <property type="entry name" value="DNA PRIMASE"/>
    <property type="match status" value="1"/>
</dbReference>
<evidence type="ECO:0000256" key="14">
    <source>
        <dbReference type="PIRSR" id="PIRSR002811-1"/>
    </source>
</evidence>
<proteinExistence type="inferred from homology"/>
<evidence type="ECO:0000256" key="10">
    <source>
        <dbReference type="ARBA" id="ARBA00023125"/>
    </source>
</evidence>
<dbReference type="Gene3D" id="3.90.580.10">
    <property type="entry name" value="Zinc finger, CHC2-type domain"/>
    <property type="match status" value="1"/>
</dbReference>
<dbReference type="EMBL" id="LOJF01000011">
    <property type="protein sequence ID" value="KUH57800.1"/>
    <property type="molecule type" value="Genomic_DNA"/>
</dbReference>
<evidence type="ECO:0000313" key="18">
    <source>
        <dbReference type="Proteomes" id="UP000054078"/>
    </source>
</evidence>
<evidence type="ECO:0000256" key="7">
    <source>
        <dbReference type="ARBA" id="ARBA00022771"/>
    </source>
</evidence>
<dbReference type="STRING" id="1299998.AUL39_08895"/>
<feature type="domain" description="Toprim" evidence="16">
    <location>
        <begin position="256"/>
        <end position="349"/>
    </location>
</feature>
<dbReference type="FunFam" id="3.90.580.10:FF:000001">
    <property type="entry name" value="DNA primase"/>
    <property type="match status" value="1"/>
</dbReference>
<dbReference type="Proteomes" id="UP000054078">
    <property type="component" value="Unassembled WGS sequence"/>
</dbReference>
<comment type="caution">
    <text evidence="17">The sequence shown here is derived from an EMBL/GenBank/DDBJ whole genome shotgun (WGS) entry which is preliminary data.</text>
</comment>
<dbReference type="SUPFAM" id="SSF56731">
    <property type="entry name" value="DNA primase core"/>
    <property type="match status" value="1"/>
</dbReference>
<dbReference type="EC" id="2.7.7.101" evidence="12"/>
<keyword evidence="8 13" id="KW-0862">Zinc</keyword>
<evidence type="ECO:0000256" key="1">
    <source>
        <dbReference type="ARBA" id="ARBA00022478"/>
    </source>
</evidence>
<keyword evidence="2 12" id="KW-0639">Primosome</keyword>
<dbReference type="InterPro" id="IPR006171">
    <property type="entry name" value="TOPRIM_dom"/>
</dbReference>
<evidence type="ECO:0000256" key="3">
    <source>
        <dbReference type="ARBA" id="ARBA00022679"/>
    </source>
</evidence>
<dbReference type="Pfam" id="PF08275">
    <property type="entry name" value="DNAG_N"/>
    <property type="match status" value="1"/>
</dbReference>
<evidence type="ECO:0000256" key="5">
    <source>
        <dbReference type="ARBA" id="ARBA00022705"/>
    </source>
</evidence>
<dbReference type="GO" id="GO:0006269">
    <property type="term" value="P:DNA replication, synthesis of primer"/>
    <property type="evidence" value="ECO:0007669"/>
    <property type="project" value="UniProtKB-UniRule"/>
</dbReference>
<evidence type="ECO:0000259" key="16">
    <source>
        <dbReference type="PROSITE" id="PS50880"/>
    </source>
</evidence>
<evidence type="ECO:0000256" key="13">
    <source>
        <dbReference type="PIRNR" id="PIRNR002811"/>
    </source>
</evidence>
<dbReference type="OrthoDB" id="9803773at2"/>
<evidence type="ECO:0000256" key="2">
    <source>
        <dbReference type="ARBA" id="ARBA00022515"/>
    </source>
</evidence>
<feature type="zinc finger region" description="CHC2-type" evidence="14">
    <location>
        <begin position="37"/>
        <end position="62"/>
    </location>
</feature>
<dbReference type="InterPro" id="IPR019475">
    <property type="entry name" value="DNA_primase_DnaB-bd"/>
</dbReference>
<dbReference type="GO" id="GO:0008270">
    <property type="term" value="F:zinc ion binding"/>
    <property type="evidence" value="ECO:0007669"/>
    <property type="project" value="UniProtKB-KW"/>
</dbReference>
<evidence type="ECO:0000256" key="15">
    <source>
        <dbReference type="SAM" id="Coils"/>
    </source>
</evidence>
<keyword evidence="5 12" id="KW-0235">DNA replication</keyword>
<dbReference type="GO" id="GO:0003899">
    <property type="term" value="F:DNA-directed RNA polymerase activity"/>
    <property type="evidence" value="ECO:0007669"/>
    <property type="project" value="UniProtKB-UniRule"/>
</dbReference>
<keyword evidence="6 13" id="KW-0479">Metal-binding</keyword>
<evidence type="ECO:0000256" key="9">
    <source>
        <dbReference type="ARBA" id="ARBA00022842"/>
    </source>
</evidence>
<dbReference type="CDD" id="cd03364">
    <property type="entry name" value="TOPRIM_DnaG_primases"/>
    <property type="match status" value="1"/>
</dbReference>
<keyword evidence="10 12" id="KW-0238">DNA-binding</keyword>
<evidence type="ECO:0000256" key="6">
    <source>
        <dbReference type="ARBA" id="ARBA00022723"/>
    </source>
</evidence>
<keyword evidence="11 12" id="KW-0804">Transcription</keyword>
<dbReference type="GO" id="GO:0005737">
    <property type="term" value="C:cytoplasm"/>
    <property type="evidence" value="ECO:0007669"/>
    <property type="project" value="TreeGrafter"/>
</dbReference>
<dbReference type="PIRSF" id="PIRSF002811">
    <property type="entry name" value="DnaG"/>
    <property type="match status" value="1"/>
</dbReference>
<keyword evidence="1 12" id="KW-0240">DNA-directed RNA polymerase</keyword>
<dbReference type="InterPro" id="IPR006295">
    <property type="entry name" value="DNA_primase_DnaG"/>
</dbReference>
<reference evidence="17 18" key="1">
    <citation type="submission" date="2015-12" db="EMBL/GenBank/DDBJ databases">
        <title>Draft Genome Sequence of Olsenella scatoligenes SK9K4T; a Producer of 3-Methylindole- (skatole) and 4-Methylphenol- (p-cresol) Isolated from Pig Feces.</title>
        <authorList>
            <person name="Li X."/>
            <person name="Borg B."/>
            <person name="Canibe N."/>
        </authorList>
    </citation>
    <scope>NUCLEOTIDE SEQUENCE [LARGE SCALE GENOMIC DNA]</scope>
    <source>
        <strain evidence="17 18">SK9K4</strain>
    </source>
</reference>
<evidence type="ECO:0000256" key="8">
    <source>
        <dbReference type="ARBA" id="ARBA00022833"/>
    </source>
</evidence>
<dbReference type="Pfam" id="PF10410">
    <property type="entry name" value="DnaB_bind"/>
    <property type="match status" value="1"/>
</dbReference>
<dbReference type="Gene3D" id="3.40.1360.10">
    <property type="match status" value="1"/>
</dbReference>
<dbReference type="InterPro" id="IPR034151">
    <property type="entry name" value="TOPRIM_DnaG_bac"/>
</dbReference>
<name>A0A100YU93_TRASO</name>
<dbReference type="InterPro" id="IPR037068">
    <property type="entry name" value="DNA_primase_core_N_sf"/>
</dbReference>
<keyword evidence="15" id="KW-0175">Coiled coil</keyword>
<keyword evidence="7 14" id="KW-0863">Zinc-finger</keyword>
<dbReference type="RefSeq" id="WP_059055469.1">
    <property type="nucleotide sequence ID" value="NZ_LOJF01000011.1"/>
</dbReference>